<evidence type="ECO:0000256" key="4">
    <source>
        <dbReference type="ARBA" id="ARBA00022679"/>
    </source>
</evidence>
<proteinExistence type="inferred from homology"/>
<dbReference type="InterPro" id="IPR036249">
    <property type="entry name" value="Thioredoxin-like_sf"/>
</dbReference>
<accession>A0A9D4SWP5</accession>
<evidence type="ECO:0000313" key="8">
    <source>
        <dbReference type="Proteomes" id="UP000821837"/>
    </source>
</evidence>
<dbReference type="AlphaFoldDB" id="A0A9D4SWP5"/>
<dbReference type="InterPro" id="IPR040079">
    <property type="entry name" value="Glutathione_S-Trfase"/>
</dbReference>
<sequence length="166" mass="19151">MAPILTYWDVRGFAQAIRNLLIYKGVEFEDKRYQHGPPPEYGRGEWLKEKFALGLKFPNLPYYMDGDVKITQSLAILRHLARKHDLHARNDAEATELDVLEQQAQDLCLILAYEAVPMPRYKGGLKSYAENVGDKLEPWAKHLAGLKWVLGERLTYVDFLLYEGLD</sequence>
<keyword evidence="8" id="KW-1185">Reference proteome</keyword>
<dbReference type="PROSITE" id="PS50404">
    <property type="entry name" value="GST_NTER"/>
    <property type="match status" value="1"/>
</dbReference>
<dbReference type="Gene3D" id="1.20.1050.10">
    <property type="match status" value="1"/>
</dbReference>
<dbReference type="SUPFAM" id="SSF52833">
    <property type="entry name" value="Thioredoxin-like"/>
    <property type="match status" value="1"/>
</dbReference>
<keyword evidence="4" id="KW-0808">Transferase</keyword>
<name>A0A9D4SWP5_RHISA</name>
<comment type="catalytic activity">
    <reaction evidence="5">
        <text>RX + glutathione = an S-substituted glutathione + a halide anion + H(+)</text>
        <dbReference type="Rhea" id="RHEA:16437"/>
        <dbReference type="ChEBI" id="CHEBI:15378"/>
        <dbReference type="ChEBI" id="CHEBI:16042"/>
        <dbReference type="ChEBI" id="CHEBI:17792"/>
        <dbReference type="ChEBI" id="CHEBI:57925"/>
        <dbReference type="ChEBI" id="CHEBI:90779"/>
        <dbReference type="EC" id="2.5.1.18"/>
    </reaction>
</comment>
<evidence type="ECO:0000259" key="6">
    <source>
        <dbReference type="PROSITE" id="PS50404"/>
    </source>
</evidence>
<feature type="domain" description="GST N-terminal" evidence="6">
    <location>
        <begin position="1"/>
        <end position="88"/>
    </location>
</feature>
<reference evidence="7" key="1">
    <citation type="journal article" date="2020" name="Cell">
        <title>Large-Scale Comparative Analyses of Tick Genomes Elucidate Their Genetic Diversity and Vector Capacities.</title>
        <authorList>
            <consortium name="Tick Genome and Microbiome Consortium (TIGMIC)"/>
            <person name="Jia N."/>
            <person name="Wang J."/>
            <person name="Shi W."/>
            <person name="Du L."/>
            <person name="Sun Y."/>
            <person name="Zhan W."/>
            <person name="Jiang J.F."/>
            <person name="Wang Q."/>
            <person name="Zhang B."/>
            <person name="Ji P."/>
            <person name="Bell-Sakyi L."/>
            <person name="Cui X.M."/>
            <person name="Yuan T.T."/>
            <person name="Jiang B.G."/>
            <person name="Yang W.F."/>
            <person name="Lam T.T."/>
            <person name="Chang Q.C."/>
            <person name="Ding S.J."/>
            <person name="Wang X.J."/>
            <person name="Zhu J.G."/>
            <person name="Ruan X.D."/>
            <person name="Zhao L."/>
            <person name="Wei J.T."/>
            <person name="Ye R.Z."/>
            <person name="Que T.C."/>
            <person name="Du C.H."/>
            <person name="Zhou Y.H."/>
            <person name="Cheng J.X."/>
            <person name="Dai P.F."/>
            <person name="Guo W.B."/>
            <person name="Han X.H."/>
            <person name="Huang E.J."/>
            <person name="Li L.F."/>
            <person name="Wei W."/>
            <person name="Gao Y.C."/>
            <person name="Liu J.Z."/>
            <person name="Shao H.Z."/>
            <person name="Wang X."/>
            <person name="Wang C.C."/>
            <person name="Yang T.C."/>
            <person name="Huo Q.B."/>
            <person name="Li W."/>
            <person name="Chen H.Y."/>
            <person name="Chen S.E."/>
            <person name="Zhou L.G."/>
            <person name="Ni X.B."/>
            <person name="Tian J.H."/>
            <person name="Sheng Y."/>
            <person name="Liu T."/>
            <person name="Pan Y.S."/>
            <person name="Xia L.Y."/>
            <person name="Li J."/>
            <person name="Zhao F."/>
            <person name="Cao W.C."/>
        </authorList>
    </citation>
    <scope>NUCLEOTIDE SEQUENCE</scope>
    <source>
        <strain evidence="7">Rsan-2018</strain>
    </source>
</reference>
<dbReference type="InterPro" id="IPR050213">
    <property type="entry name" value="GST_superfamily"/>
</dbReference>
<dbReference type="InterPro" id="IPR036282">
    <property type="entry name" value="Glutathione-S-Trfase_C_sf"/>
</dbReference>
<dbReference type="Gene3D" id="3.40.30.10">
    <property type="entry name" value="Glutaredoxin"/>
    <property type="match status" value="1"/>
</dbReference>
<evidence type="ECO:0000256" key="3">
    <source>
        <dbReference type="ARBA" id="ARBA00012452"/>
    </source>
</evidence>
<protein>
    <recommendedName>
        <fullName evidence="3">glutathione transferase</fullName>
        <ecNumber evidence="3">2.5.1.18</ecNumber>
    </recommendedName>
</protein>
<dbReference type="FunFam" id="3.40.30.10:FF:000019">
    <property type="entry name" value="Glutathione S-transferase Mu"/>
    <property type="match status" value="1"/>
</dbReference>
<dbReference type="SFLD" id="SFLDS00019">
    <property type="entry name" value="Glutathione_Transferase_(cytos"/>
    <property type="match status" value="1"/>
</dbReference>
<evidence type="ECO:0000256" key="1">
    <source>
        <dbReference type="ARBA" id="ARBA00003701"/>
    </source>
</evidence>
<comment type="function">
    <text evidence="1">Conjugation of reduced glutathione to a wide number of exogenous and endogenous hydrophobic electrophiles.</text>
</comment>
<evidence type="ECO:0000313" key="7">
    <source>
        <dbReference type="EMBL" id="KAH7956271.1"/>
    </source>
</evidence>
<comment type="similarity">
    <text evidence="2">Belongs to the GST superfamily. Mu family.</text>
</comment>
<dbReference type="EC" id="2.5.1.18" evidence="3"/>
<dbReference type="PANTHER" id="PTHR11571:SF222">
    <property type="entry name" value="GLUTATHIONE TRANSFERASE"/>
    <property type="match status" value="1"/>
</dbReference>
<dbReference type="GO" id="GO:0004364">
    <property type="term" value="F:glutathione transferase activity"/>
    <property type="evidence" value="ECO:0007669"/>
    <property type="project" value="UniProtKB-EC"/>
</dbReference>
<dbReference type="EMBL" id="JABSTV010001250">
    <property type="protein sequence ID" value="KAH7956271.1"/>
    <property type="molecule type" value="Genomic_DNA"/>
</dbReference>
<dbReference type="Pfam" id="PF02798">
    <property type="entry name" value="GST_N"/>
    <property type="match status" value="1"/>
</dbReference>
<organism evidence="7 8">
    <name type="scientific">Rhipicephalus sanguineus</name>
    <name type="common">Brown dog tick</name>
    <name type="synonym">Ixodes sanguineus</name>
    <dbReference type="NCBI Taxonomy" id="34632"/>
    <lineage>
        <taxon>Eukaryota</taxon>
        <taxon>Metazoa</taxon>
        <taxon>Ecdysozoa</taxon>
        <taxon>Arthropoda</taxon>
        <taxon>Chelicerata</taxon>
        <taxon>Arachnida</taxon>
        <taxon>Acari</taxon>
        <taxon>Parasitiformes</taxon>
        <taxon>Ixodida</taxon>
        <taxon>Ixodoidea</taxon>
        <taxon>Ixodidae</taxon>
        <taxon>Rhipicephalinae</taxon>
        <taxon>Rhipicephalus</taxon>
        <taxon>Rhipicephalus</taxon>
    </lineage>
</organism>
<gene>
    <name evidence="7" type="ORF">HPB52_007777</name>
</gene>
<comment type="caution">
    <text evidence="7">The sequence shown here is derived from an EMBL/GenBank/DDBJ whole genome shotgun (WGS) entry which is preliminary data.</text>
</comment>
<dbReference type="GO" id="GO:0006749">
    <property type="term" value="P:glutathione metabolic process"/>
    <property type="evidence" value="ECO:0007669"/>
    <property type="project" value="TreeGrafter"/>
</dbReference>
<evidence type="ECO:0000256" key="2">
    <source>
        <dbReference type="ARBA" id="ARBA00005861"/>
    </source>
</evidence>
<dbReference type="Proteomes" id="UP000821837">
    <property type="component" value="Unassembled WGS sequence"/>
</dbReference>
<dbReference type="SUPFAM" id="SSF47616">
    <property type="entry name" value="GST C-terminal domain-like"/>
    <property type="match status" value="1"/>
</dbReference>
<reference evidence="7" key="2">
    <citation type="submission" date="2021-09" db="EMBL/GenBank/DDBJ databases">
        <authorList>
            <person name="Jia N."/>
            <person name="Wang J."/>
            <person name="Shi W."/>
            <person name="Du L."/>
            <person name="Sun Y."/>
            <person name="Zhan W."/>
            <person name="Jiang J."/>
            <person name="Wang Q."/>
            <person name="Zhang B."/>
            <person name="Ji P."/>
            <person name="Sakyi L.B."/>
            <person name="Cui X."/>
            <person name="Yuan T."/>
            <person name="Jiang B."/>
            <person name="Yang W."/>
            <person name="Lam T.T.-Y."/>
            <person name="Chang Q."/>
            <person name="Ding S."/>
            <person name="Wang X."/>
            <person name="Zhu J."/>
            <person name="Ruan X."/>
            <person name="Zhao L."/>
            <person name="Wei J."/>
            <person name="Que T."/>
            <person name="Du C."/>
            <person name="Cheng J."/>
            <person name="Dai P."/>
            <person name="Han X."/>
            <person name="Huang E."/>
            <person name="Gao Y."/>
            <person name="Liu J."/>
            <person name="Shao H."/>
            <person name="Ye R."/>
            <person name="Li L."/>
            <person name="Wei W."/>
            <person name="Wang X."/>
            <person name="Wang C."/>
            <person name="Huo Q."/>
            <person name="Li W."/>
            <person name="Guo W."/>
            <person name="Chen H."/>
            <person name="Chen S."/>
            <person name="Zhou L."/>
            <person name="Zhou L."/>
            <person name="Ni X."/>
            <person name="Tian J."/>
            <person name="Zhou Y."/>
            <person name="Sheng Y."/>
            <person name="Liu T."/>
            <person name="Pan Y."/>
            <person name="Xia L."/>
            <person name="Li J."/>
            <person name="Zhao F."/>
            <person name="Cao W."/>
        </authorList>
    </citation>
    <scope>NUCLEOTIDE SEQUENCE</scope>
    <source>
        <strain evidence="7">Rsan-2018</strain>
        <tissue evidence="7">Larvae</tissue>
    </source>
</reference>
<evidence type="ECO:0000256" key="5">
    <source>
        <dbReference type="ARBA" id="ARBA00047960"/>
    </source>
</evidence>
<dbReference type="InterPro" id="IPR004045">
    <property type="entry name" value="Glutathione_S-Trfase_N"/>
</dbReference>
<dbReference type="PANTHER" id="PTHR11571">
    <property type="entry name" value="GLUTATHIONE S-TRANSFERASE"/>
    <property type="match status" value="1"/>
</dbReference>
<dbReference type="CDD" id="cd03075">
    <property type="entry name" value="GST_N_Mu"/>
    <property type="match status" value="1"/>
</dbReference>
<dbReference type="VEuPathDB" id="VectorBase:RSAN_034841"/>